<protein>
    <submittedName>
        <fullName evidence="1">Uncharacterized protein</fullName>
    </submittedName>
</protein>
<accession>A0A6J5MAG8</accession>
<sequence>MATTALPNSVSATITTATDYAIPNLVNVGGASPIEYRRVIQSIVFYNRETTETEYKILFGNKTIFQFKLKANETFTIEGLKMTQLGDVAPATTNNDATKITCQVVTAGKTLGANVVISFANITITG</sequence>
<name>A0A6J5MAG8_9CAUD</name>
<dbReference type="EMBL" id="LR796409">
    <property type="protein sequence ID" value="CAB4142283.1"/>
    <property type="molecule type" value="Genomic_DNA"/>
</dbReference>
<organism evidence="1">
    <name type="scientific">uncultured Caudovirales phage</name>
    <dbReference type="NCBI Taxonomy" id="2100421"/>
    <lineage>
        <taxon>Viruses</taxon>
        <taxon>Duplodnaviria</taxon>
        <taxon>Heunggongvirae</taxon>
        <taxon>Uroviricota</taxon>
        <taxon>Caudoviricetes</taxon>
        <taxon>Peduoviridae</taxon>
        <taxon>Maltschvirus</taxon>
        <taxon>Maltschvirus maltsch</taxon>
    </lineage>
</organism>
<reference evidence="1" key="1">
    <citation type="submission" date="2020-04" db="EMBL/GenBank/DDBJ databases">
        <authorList>
            <person name="Chiriac C."/>
            <person name="Salcher M."/>
            <person name="Ghai R."/>
            <person name="Kavagutti S V."/>
        </authorList>
    </citation>
    <scope>NUCLEOTIDE SEQUENCE</scope>
</reference>
<proteinExistence type="predicted"/>
<gene>
    <name evidence="1" type="ORF">UFOVP451_2</name>
</gene>
<evidence type="ECO:0000313" key="1">
    <source>
        <dbReference type="EMBL" id="CAB4142283.1"/>
    </source>
</evidence>